<dbReference type="InterPro" id="IPR024523">
    <property type="entry name" value="DUF3793"/>
</dbReference>
<proteinExistence type="predicted"/>
<dbReference type="Proteomes" id="UP000285138">
    <property type="component" value="Unassembled WGS sequence"/>
</dbReference>
<sequence length="182" mass="21469">MSVHNYFLGKIIKRTGATLKGAKPGELINISKIRVECLQWEEAKKIIPSIFREVRVVEIKEDNKKKQVLFYNLPTLDRVLKEKPVQRFLTVSGYPSPYSLEKYVEYLVNKMRWGRTYYEIGVFLGYPLKDVIGFMGYSPLKFTGIKGWRYYGDRALSEKIYARYQKAREEVRELLKEEGTFF</sequence>
<reference evidence="1 2" key="1">
    <citation type="submission" date="2018-08" db="EMBL/GenBank/DDBJ databases">
        <title>The metabolism and importance of syntrophic acetate oxidation coupled to methane or sulfide production in haloalkaline environments.</title>
        <authorList>
            <person name="Timmers P.H.A."/>
            <person name="Vavourakis C.D."/>
            <person name="Sorokin D.Y."/>
            <person name="Sinninghe Damste J.S."/>
            <person name="Muyzer G."/>
            <person name="Stams A.J.M."/>
            <person name="Plugge C.M."/>
        </authorList>
    </citation>
    <scope>NUCLEOTIDE SEQUENCE [LARGE SCALE GENOMIC DNA]</scope>
    <source>
        <strain evidence="1">MSAO_Bac1</strain>
    </source>
</reference>
<protein>
    <submittedName>
        <fullName evidence="1">DUF3793 family protein</fullName>
    </submittedName>
</protein>
<gene>
    <name evidence="1" type="ORF">D5R97_08475</name>
</gene>
<evidence type="ECO:0000313" key="2">
    <source>
        <dbReference type="Proteomes" id="UP000285138"/>
    </source>
</evidence>
<dbReference type="EMBL" id="QZAA01000230">
    <property type="protein sequence ID" value="RQD73953.1"/>
    <property type="molecule type" value="Genomic_DNA"/>
</dbReference>
<dbReference type="AlphaFoldDB" id="A0A424YB58"/>
<accession>A0A424YB58</accession>
<comment type="caution">
    <text evidence="1">The sequence shown here is derived from an EMBL/GenBank/DDBJ whole genome shotgun (WGS) entry which is preliminary data.</text>
</comment>
<name>A0A424YB58_9FIRM</name>
<organism evidence="1 2">
    <name type="scientific">Candidatus Syntrophonatronum acetioxidans</name>
    <dbReference type="NCBI Taxonomy" id="1795816"/>
    <lineage>
        <taxon>Bacteria</taxon>
        <taxon>Bacillati</taxon>
        <taxon>Bacillota</taxon>
        <taxon>Clostridia</taxon>
        <taxon>Eubacteriales</taxon>
        <taxon>Syntrophomonadaceae</taxon>
        <taxon>Candidatus Syntrophonatronum</taxon>
    </lineage>
</organism>
<dbReference type="Pfam" id="PF12672">
    <property type="entry name" value="DUF3793"/>
    <property type="match status" value="1"/>
</dbReference>
<evidence type="ECO:0000313" key="1">
    <source>
        <dbReference type="EMBL" id="RQD73953.1"/>
    </source>
</evidence>